<feature type="binding site" evidence="16">
    <location>
        <position position="79"/>
    </location>
    <ligand>
        <name>Zn(2+)</name>
        <dbReference type="ChEBI" id="CHEBI:29105"/>
        <note>catalytic</note>
    </ligand>
</feature>
<name>A0A239GWF7_9BACT</name>
<accession>A0A239GWF7</accession>
<comment type="cofactor">
    <cofactor evidence="13 16">
        <name>Zn(2+)</name>
        <dbReference type="ChEBI" id="CHEBI:29105"/>
    </cofactor>
    <text evidence="13 16">Binds 1 zinc ion.</text>
</comment>
<gene>
    <name evidence="18" type="ORF">SAMN06296052_11245</name>
</gene>
<evidence type="ECO:0000256" key="2">
    <source>
        <dbReference type="ARBA" id="ARBA00004882"/>
    </source>
</evidence>
<feature type="binding site" evidence="15">
    <location>
        <position position="200"/>
    </location>
    <ligand>
        <name>NADP(+)</name>
        <dbReference type="ChEBI" id="CHEBI:58349"/>
    </ligand>
</feature>
<dbReference type="EC" id="1.1.1.193" evidence="13"/>
<dbReference type="Proteomes" id="UP000198432">
    <property type="component" value="Unassembled WGS sequence"/>
</dbReference>
<keyword evidence="9 13" id="KW-0862">Zinc</keyword>
<evidence type="ECO:0000256" key="6">
    <source>
        <dbReference type="ARBA" id="ARBA00022619"/>
    </source>
</evidence>
<comment type="pathway">
    <text evidence="2 13">Cofactor biosynthesis; riboflavin biosynthesis; 5-amino-6-(D-ribitylamino)uracil from GTP: step 2/4.</text>
</comment>
<dbReference type="RefSeq" id="WP_089319762.1">
    <property type="nucleotide sequence ID" value="NZ_FZOQ01000012.1"/>
</dbReference>
<dbReference type="NCBIfam" id="TIGR00326">
    <property type="entry name" value="eubact_ribD"/>
    <property type="match status" value="1"/>
</dbReference>
<feature type="binding site" evidence="15">
    <location>
        <position position="204"/>
    </location>
    <ligand>
        <name>NADP(+)</name>
        <dbReference type="ChEBI" id="CHEBI:58349"/>
    </ligand>
</feature>
<keyword evidence="6 13" id="KW-0686">Riboflavin biosynthesis</keyword>
<evidence type="ECO:0000256" key="13">
    <source>
        <dbReference type="PIRNR" id="PIRNR006769"/>
    </source>
</evidence>
<keyword evidence="19" id="KW-1185">Reference proteome</keyword>
<dbReference type="Pfam" id="PF00383">
    <property type="entry name" value="dCMP_cyt_deam_1"/>
    <property type="match status" value="1"/>
</dbReference>
<dbReference type="GO" id="GO:0008835">
    <property type="term" value="F:diaminohydroxyphosphoribosylaminopyrimidine deaminase activity"/>
    <property type="evidence" value="ECO:0007669"/>
    <property type="project" value="UniProtKB-EC"/>
</dbReference>
<comment type="similarity">
    <text evidence="4 13">In the N-terminal section; belongs to the cytidine and deoxycytidylate deaminase family.</text>
</comment>
<evidence type="ECO:0000256" key="15">
    <source>
        <dbReference type="PIRSR" id="PIRSR006769-2"/>
    </source>
</evidence>
<evidence type="ECO:0000256" key="16">
    <source>
        <dbReference type="PIRSR" id="PIRSR006769-3"/>
    </source>
</evidence>
<dbReference type="Pfam" id="PF01872">
    <property type="entry name" value="RibD_C"/>
    <property type="match status" value="1"/>
</dbReference>
<dbReference type="GO" id="GO:0009231">
    <property type="term" value="P:riboflavin biosynthetic process"/>
    <property type="evidence" value="ECO:0007669"/>
    <property type="project" value="UniProtKB-UniPathway"/>
</dbReference>
<evidence type="ECO:0000256" key="9">
    <source>
        <dbReference type="ARBA" id="ARBA00022833"/>
    </source>
</evidence>
<keyword evidence="10 13" id="KW-0521">NADP</keyword>
<dbReference type="PIRSF" id="PIRSF006769">
    <property type="entry name" value="RibD"/>
    <property type="match status" value="1"/>
</dbReference>
<protein>
    <recommendedName>
        <fullName evidence="13">Riboflavin biosynthesis protein RibD</fullName>
    </recommendedName>
    <domain>
        <recommendedName>
            <fullName evidence="13">Diaminohydroxyphosphoribosylaminopyrimidine deaminase</fullName>
            <shortName evidence="13">DRAP deaminase</shortName>
            <ecNumber evidence="13">3.5.4.26</ecNumber>
        </recommendedName>
        <alternativeName>
            <fullName evidence="13">Riboflavin-specific deaminase</fullName>
        </alternativeName>
    </domain>
    <domain>
        <recommendedName>
            <fullName evidence="13">5-amino-6-(5-phosphoribosylamino)uracil reductase</fullName>
            <ecNumber evidence="13">1.1.1.193</ecNumber>
        </recommendedName>
        <alternativeName>
            <fullName evidence="13">HTP reductase</fullName>
        </alternativeName>
    </domain>
</protein>
<reference evidence="19" key="1">
    <citation type="submission" date="2017-06" db="EMBL/GenBank/DDBJ databases">
        <authorList>
            <person name="Varghese N."/>
            <person name="Submissions S."/>
        </authorList>
    </citation>
    <scope>NUCLEOTIDE SEQUENCE [LARGE SCALE GENOMIC DNA]</scope>
    <source>
        <strain evidence="19">NKM1</strain>
    </source>
</reference>
<evidence type="ECO:0000256" key="14">
    <source>
        <dbReference type="PIRSR" id="PIRSR006769-1"/>
    </source>
</evidence>
<evidence type="ECO:0000256" key="10">
    <source>
        <dbReference type="ARBA" id="ARBA00022857"/>
    </source>
</evidence>
<dbReference type="AlphaFoldDB" id="A0A239GWF7"/>
<dbReference type="InterPro" id="IPR016193">
    <property type="entry name" value="Cytidine_deaminase-like"/>
</dbReference>
<dbReference type="GO" id="GO:0008270">
    <property type="term" value="F:zinc ion binding"/>
    <property type="evidence" value="ECO:0007669"/>
    <property type="project" value="InterPro"/>
</dbReference>
<feature type="binding site" evidence="15">
    <location>
        <position position="286"/>
    </location>
    <ligand>
        <name>substrate</name>
    </ligand>
</feature>
<dbReference type="InterPro" id="IPR002734">
    <property type="entry name" value="RibDG_C"/>
</dbReference>
<evidence type="ECO:0000256" key="11">
    <source>
        <dbReference type="ARBA" id="ARBA00023002"/>
    </source>
</evidence>
<dbReference type="InterPro" id="IPR016192">
    <property type="entry name" value="APOBEC/CMP_deaminase_Zn-bd"/>
</dbReference>
<keyword evidence="11 13" id="KW-0560">Oxidoreductase</keyword>
<feature type="binding site" evidence="15">
    <location>
        <position position="158"/>
    </location>
    <ligand>
        <name>NADP(+)</name>
        <dbReference type="ChEBI" id="CHEBI:58349"/>
    </ligand>
</feature>
<dbReference type="Gene3D" id="3.40.430.10">
    <property type="entry name" value="Dihydrofolate Reductase, subunit A"/>
    <property type="match status" value="1"/>
</dbReference>
<feature type="binding site" evidence="15">
    <location>
        <position position="211"/>
    </location>
    <ligand>
        <name>substrate</name>
    </ligand>
</feature>
<feature type="binding site" evidence="15">
    <location>
        <begin position="288"/>
        <end position="294"/>
    </location>
    <ligand>
        <name>NADP(+)</name>
        <dbReference type="ChEBI" id="CHEBI:58349"/>
    </ligand>
</feature>
<proteinExistence type="inferred from homology"/>
<dbReference type="OrthoDB" id="9800865at2"/>
<comment type="function">
    <text evidence="1 13">Converts 2,5-diamino-6-(ribosylamino)-4(3h)-pyrimidinone 5'-phosphate into 5-amino-6-(ribosylamino)-2,4(1h,3h)-pyrimidinedione 5'-phosphate.</text>
</comment>
<comment type="catalytic activity">
    <reaction evidence="13">
        <text>2,5-diamino-6-hydroxy-4-(5-phosphoribosylamino)-pyrimidine + H2O + H(+) = 5-amino-6-(5-phospho-D-ribosylamino)uracil + NH4(+)</text>
        <dbReference type="Rhea" id="RHEA:21868"/>
        <dbReference type="ChEBI" id="CHEBI:15377"/>
        <dbReference type="ChEBI" id="CHEBI:15378"/>
        <dbReference type="ChEBI" id="CHEBI:28938"/>
        <dbReference type="ChEBI" id="CHEBI:58453"/>
        <dbReference type="ChEBI" id="CHEBI:58614"/>
        <dbReference type="EC" id="3.5.4.26"/>
    </reaction>
</comment>
<dbReference type="InterPro" id="IPR050765">
    <property type="entry name" value="Riboflavin_Biosynth_HTPR"/>
</dbReference>
<feature type="active site" description="Proton donor" evidence="14">
    <location>
        <position position="54"/>
    </location>
</feature>
<dbReference type="Gene3D" id="3.40.140.10">
    <property type="entry name" value="Cytidine Deaminase, domain 2"/>
    <property type="match status" value="1"/>
</dbReference>
<feature type="binding site" evidence="16">
    <location>
        <position position="88"/>
    </location>
    <ligand>
        <name>Zn(2+)</name>
        <dbReference type="ChEBI" id="CHEBI:29105"/>
        <note>catalytic</note>
    </ligand>
</feature>
<evidence type="ECO:0000313" key="18">
    <source>
        <dbReference type="EMBL" id="SNS73108.1"/>
    </source>
</evidence>
<comment type="catalytic activity">
    <reaction evidence="13">
        <text>5-amino-6-(5-phospho-D-ribitylamino)uracil + NADP(+) = 5-amino-6-(5-phospho-D-ribosylamino)uracil + NADPH + H(+)</text>
        <dbReference type="Rhea" id="RHEA:17845"/>
        <dbReference type="ChEBI" id="CHEBI:15378"/>
        <dbReference type="ChEBI" id="CHEBI:57783"/>
        <dbReference type="ChEBI" id="CHEBI:58349"/>
        <dbReference type="ChEBI" id="CHEBI:58421"/>
        <dbReference type="ChEBI" id="CHEBI:58453"/>
        <dbReference type="EC" id="1.1.1.193"/>
    </reaction>
</comment>
<evidence type="ECO:0000256" key="4">
    <source>
        <dbReference type="ARBA" id="ARBA00005259"/>
    </source>
</evidence>
<dbReference type="InterPro" id="IPR024072">
    <property type="entry name" value="DHFR-like_dom_sf"/>
</dbReference>
<keyword evidence="8 13" id="KW-0378">Hydrolase</keyword>
<feature type="binding site" evidence="15">
    <location>
        <position position="188"/>
    </location>
    <ligand>
        <name>substrate</name>
    </ligand>
</feature>
<dbReference type="GO" id="GO:0008703">
    <property type="term" value="F:5-amino-6-(5-phosphoribosylamino)uracil reductase activity"/>
    <property type="evidence" value="ECO:0007669"/>
    <property type="project" value="UniProtKB-EC"/>
</dbReference>
<dbReference type="PROSITE" id="PS00903">
    <property type="entry name" value="CYT_DCMP_DEAMINASES_1"/>
    <property type="match status" value="1"/>
</dbReference>
<evidence type="ECO:0000313" key="19">
    <source>
        <dbReference type="Proteomes" id="UP000198432"/>
    </source>
</evidence>
<comment type="similarity">
    <text evidence="5 13">In the C-terminal section; belongs to the HTP reductase family.</text>
</comment>
<evidence type="ECO:0000256" key="1">
    <source>
        <dbReference type="ARBA" id="ARBA00002151"/>
    </source>
</evidence>
<evidence type="ECO:0000256" key="3">
    <source>
        <dbReference type="ARBA" id="ARBA00004910"/>
    </source>
</evidence>
<evidence type="ECO:0000259" key="17">
    <source>
        <dbReference type="PROSITE" id="PS51747"/>
    </source>
</evidence>
<organism evidence="18 19">
    <name type="scientific">Pontibacter ummariensis</name>
    <dbReference type="NCBI Taxonomy" id="1610492"/>
    <lineage>
        <taxon>Bacteria</taxon>
        <taxon>Pseudomonadati</taxon>
        <taxon>Bacteroidota</taxon>
        <taxon>Cytophagia</taxon>
        <taxon>Cytophagales</taxon>
        <taxon>Hymenobacteraceae</taxon>
        <taxon>Pontibacter</taxon>
    </lineage>
</organism>
<dbReference type="SUPFAM" id="SSF53927">
    <property type="entry name" value="Cytidine deaminase-like"/>
    <property type="match status" value="1"/>
</dbReference>
<dbReference type="PROSITE" id="PS51747">
    <property type="entry name" value="CYT_DCMP_DEAMINASES_2"/>
    <property type="match status" value="1"/>
</dbReference>
<keyword evidence="12" id="KW-0511">Multifunctional enzyme</keyword>
<dbReference type="EC" id="3.5.4.26" evidence="13"/>
<sequence length="355" mass="39500">MTSSDELYMRRALELAKLGSGYTSPNPMVGCVVVHEGRIIGEGWHKAYGGPHAEVNAIAAVEDRSLLPKCRVYVTLEPCSHFGKTPPCADLLVSSGVKDVIICNTDPNPLVAGRGIKKLFDTGAQVKVGILEEEGFEVNKRFFTFHSQKRPYLFLKWAETADGFIAAANYRQLQISGKLAQRLAHKWRSEEQAIMVGSRTALHDNPRLNTRLWGGKSPLRIVIDKQLLLPGHLYLFDKSQATVVYNYKKQEEQENLYYVQLKEEELMLPQIMQDLYKRNILSVLVEGGTFLLESLLQANLWDEAIVFKSTAKTLAAGVKAPAMAFGSLQAIQTLGADQLLHYRNGPIGERLSGKG</sequence>
<keyword evidence="7 13" id="KW-0479">Metal-binding</keyword>
<dbReference type="UniPathway" id="UPA00275">
    <property type="reaction ID" value="UER00401"/>
</dbReference>
<dbReference type="FunFam" id="3.40.140.10:FF:000025">
    <property type="entry name" value="Riboflavin biosynthesis protein RibD"/>
    <property type="match status" value="1"/>
</dbReference>
<dbReference type="PANTHER" id="PTHR38011">
    <property type="entry name" value="DIHYDROFOLATE REDUCTASE FAMILY PROTEIN (AFU_ORTHOLOGUE AFUA_8G06820)"/>
    <property type="match status" value="1"/>
</dbReference>
<dbReference type="SUPFAM" id="SSF53597">
    <property type="entry name" value="Dihydrofolate reductase-like"/>
    <property type="match status" value="1"/>
</dbReference>
<dbReference type="EMBL" id="FZOQ01000012">
    <property type="protein sequence ID" value="SNS73108.1"/>
    <property type="molecule type" value="Genomic_DNA"/>
</dbReference>
<feature type="binding site" evidence="15">
    <location>
        <position position="208"/>
    </location>
    <ligand>
        <name>substrate</name>
    </ligand>
</feature>
<evidence type="ECO:0000256" key="8">
    <source>
        <dbReference type="ARBA" id="ARBA00022801"/>
    </source>
</evidence>
<comment type="pathway">
    <text evidence="3 13">Cofactor biosynthesis; riboflavin biosynthesis; 5-amino-6-(D-ribitylamino)uracil from GTP: step 3/4.</text>
</comment>
<dbReference type="InterPro" id="IPR004794">
    <property type="entry name" value="Eubact_RibD"/>
</dbReference>
<evidence type="ECO:0000256" key="5">
    <source>
        <dbReference type="ARBA" id="ARBA00007417"/>
    </source>
</evidence>
<dbReference type="CDD" id="cd01284">
    <property type="entry name" value="Riboflavin_deaminase-reductase"/>
    <property type="match status" value="1"/>
</dbReference>
<feature type="binding site" evidence="16">
    <location>
        <position position="52"/>
    </location>
    <ligand>
        <name>Zn(2+)</name>
        <dbReference type="ChEBI" id="CHEBI:29105"/>
        <note>catalytic</note>
    </ligand>
</feature>
<evidence type="ECO:0000256" key="7">
    <source>
        <dbReference type="ARBA" id="ARBA00022723"/>
    </source>
</evidence>
<dbReference type="InterPro" id="IPR002125">
    <property type="entry name" value="CMP_dCMP_dom"/>
</dbReference>
<dbReference type="PANTHER" id="PTHR38011:SF7">
    <property type="entry name" value="2,5-DIAMINO-6-RIBOSYLAMINO-4(3H)-PYRIMIDINONE 5'-PHOSPHATE REDUCTASE"/>
    <property type="match status" value="1"/>
</dbReference>
<evidence type="ECO:0000256" key="12">
    <source>
        <dbReference type="ARBA" id="ARBA00023268"/>
    </source>
</evidence>
<feature type="domain" description="CMP/dCMP-type deaminase" evidence="17">
    <location>
        <begin position="3"/>
        <end position="127"/>
    </location>
</feature>